<dbReference type="NCBIfam" id="TIGR01550">
    <property type="entry name" value="DOC_P1"/>
    <property type="match status" value="1"/>
</dbReference>
<dbReference type="InterPro" id="IPR006440">
    <property type="entry name" value="Doc"/>
</dbReference>
<feature type="domain" description="Fido" evidence="1">
    <location>
        <begin position="4"/>
        <end position="122"/>
    </location>
</feature>
<dbReference type="InterPro" id="IPR003812">
    <property type="entry name" value="Fido"/>
</dbReference>
<organism evidence="2 3">
    <name type="scientific">Stieleria neptunia</name>
    <dbReference type="NCBI Taxonomy" id="2527979"/>
    <lineage>
        <taxon>Bacteria</taxon>
        <taxon>Pseudomonadati</taxon>
        <taxon>Planctomycetota</taxon>
        <taxon>Planctomycetia</taxon>
        <taxon>Pirellulales</taxon>
        <taxon>Pirellulaceae</taxon>
        <taxon>Stieleria</taxon>
    </lineage>
</organism>
<gene>
    <name evidence="2" type="primary">doc</name>
    <name evidence="2" type="ORF">Enr13x_11220</name>
</gene>
<dbReference type="GO" id="GO:0016301">
    <property type="term" value="F:kinase activity"/>
    <property type="evidence" value="ECO:0007669"/>
    <property type="project" value="InterPro"/>
</dbReference>
<proteinExistence type="predicted"/>
<protein>
    <submittedName>
        <fullName evidence="2">Toxin Doc</fullName>
    </submittedName>
</protein>
<dbReference type="Gene3D" id="1.20.120.1870">
    <property type="entry name" value="Fic/DOC protein, Fido domain"/>
    <property type="match status" value="1"/>
</dbReference>
<name>A0A518HKA6_9BACT</name>
<accession>A0A518HKA6</accession>
<dbReference type="OrthoDB" id="9802752at2"/>
<dbReference type="Pfam" id="PF02661">
    <property type="entry name" value="Fic"/>
    <property type="match status" value="1"/>
</dbReference>
<sequence length="129" mass="14202">MRCLTLSEVLELHRRVIEQTGGAGGVRDLAGVEFAVVQPQMTFDGDELYPSLIDKAAALCFSLVMNHPFVDGNKRIGHAAMETFLFLNGHELNANVDDAESLFLKLAAGDVERDELVDWIAKNATRTEI</sequence>
<dbReference type="SUPFAM" id="SSF140931">
    <property type="entry name" value="Fic-like"/>
    <property type="match status" value="1"/>
</dbReference>
<dbReference type="Proteomes" id="UP000319004">
    <property type="component" value="Chromosome"/>
</dbReference>
<dbReference type="RefSeq" id="WP_145385030.1">
    <property type="nucleotide sequence ID" value="NZ_CP037423.1"/>
</dbReference>
<dbReference type="PIRSF" id="PIRSF018297">
    <property type="entry name" value="Doc"/>
    <property type="match status" value="1"/>
</dbReference>
<evidence type="ECO:0000313" key="2">
    <source>
        <dbReference type="EMBL" id="QDV41284.1"/>
    </source>
</evidence>
<keyword evidence="3" id="KW-1185">Reference proteome</keyword>
<reference evidence="2 3" key="1">
    <citation type="submission" date="2019-03" db="EMBL/GenBank/DDBJ databases">
        <title>Deep-cultivation of Planctomycetes and their phenomic and genomic characterization uncovers novel biology.</title>
        <authorList>
            <person name="Wiegand S."/>
            <person name="Jogler M."/>
            <person name="Boedeker C."/>
            <person name="Pinto D."/>
            <person name="Vollmers J."/>
            <person name="Rivas-Marin E."/>
            <person name="Kohn T."/>
            <person name="Peeters S.H."/>
            <person name="Heuer A."/>
            <person name="Rast P."/>
            <person name="Oberbeckmann S."/>
            <person name="Bunk B."/>
            <person name="Jeske O."/>
            <person name="Meyerdierks A."/>
            <person name="Storesund J.E."/>
            <person name="Kallscheuer N."/>
            <person name="Luecker S."/>
            <person name="Lage O.M."/>
            <person name="Pohl T."/>
            <person name="Merkel B.J."/>
            <person name="Hornburger P."/>
            <person name="Mueller R.-W."/>
            <person name="Bruemmer F."/>
            <person name="Labrenz M."/>
            <person name="Spormann A.M."/>
            <person name="Op den Camp H."/>
            <person name="Overmann J."/>
            <person name="Amann R."/>
            <person name="Jetten M.S.M."/>
            <person name="Mascher T."/>
            <person name="Medema M.H."/>
            <person name="Devos D.P."/>
            <person name="Kaster A.-K."/>
            <person name="Ovreas L."/>
            <person name="Rohde M."/>
            <person name="Galperin M.Y."/>
            <person name="Jogler C."/>
        </authorList>
    </citation>
    <scope>NUCLEOTIDE SEQUENCE [LARGE SCALE GENOMIC DNA]</scope>
    <source>
        <strain evidence="2 3">Enr13</strain>
    </source>
</reference>
<dbReference type="EMBL" id="CP037423">
    <property type="protein sequence ID" value="QDV41284.1"/>
    <property type="molecule type" value="Genomic_DNA"/>
</dbReference>
<dbReference type="PANTHER" id="PTHR39426">
    <property type="entry name" value="HOMOLOGY TO DEATH-ON-CURING PROTEIN OF PHAGE P1"/>
    <property type="match status" value="1"/>
</dbReference>
<dbReference type="PANTHER" id="PTHR39426:SF1">
    <property type="entry name" value="HOMOLOGY TO DEATH-ON-CURING PROTEIN OF PHAGE P1"/>
    <property type="match status" value="1"/>
</dbReference>
<dbReference type="InterPro" id="IPR036597">
    <property type="entry name" value="Fido-like_dom_sf"/>
</dbReference>
<evidence type="ECO:0000313" key="3">
    <source>
        <dbReference type="Proteomes" id="UP000319004"/>
    </source>
</evidence>
<evidence type="ECO:0000259" key="1">
    <source>
        <dbReference type="PROSITE" id="PS51459"/>
    </source>
</evidence>
<dbReference type="PROSITE" id="PS51459">
    <property type="entry name" value="FIDO"/>
    <property type="match status" value="1"/>
</dbReference>
<dbReference type="AlphaFoldDB" id="A0A518HKA6"/>
<dbReference type="InterPro" id="IPR053737">
    <property type="entry name" value="Type_II_TA_Toxin"/>
</dbReference>
<dbReference type="KEGG" id="snep:Enr13x_11220"/>